<keyword evidence="5" id="KW-0963">Cytoplasm</keyword>
<evidence type="ECO:0000313" key="15">
    <source>
        <dbReference type="EMBL" id="GFO30805.1"/>
    </source>
</evidence>
<evidence type="ECO:0000256" key="5">
    <source>
        <dbReference type="ARBA" id="ARBA00022490"/>
    </source>
</evidence>
<evidence type="ECO:0000256" key="1">
    <source>
        <dbReference type="ARBA" id="ARBA00004245"/>
    </source>
</evidence>
<feature type="region of interest" description="Disordered" evidence="13">
    <location>
        <begin position="1"/>
        <end position="21"/>
    </location>
</feature>
<dbReference type="Pfam" id="PF04790">
    <property type="entry name" value="Sarcoglycan_1"/>
    <property type="match status" value="1"/>
</dbReference>
<accession>A0AAV4CDF9</accession>
<evidence type="ECO:0000256" key="8">
    <source>
        <dbReference type="ARBA" id="ARBA00022989"/>
    </source>
</evidence>
<evidence type="ECO:0000313" key="16">
    <source>
        <dbReference type="Proteomes" id="UP000735302"/>
    </source>
</evidence>
<dbReference type="InterPro" id="IPR006875">
    <property type="entry name" value="Sarcoglycan"/>
</dbReference>
<proteinExistence type="inferred from homology"/>
<keyword evidence="9 14" id="KW-0472">Membrane</keyword>
<dbReference type="Proteomes" id="UP000735302">
    <property type="component" value="Unassembled WGS sequence"/>
</dbReference>
<evidence type="ECO:0000256" key="9">
    <source>
        <dbReference type="ARBA" id="ARBA00023136"/>
    </source>
</evidence>
<keyword evidence="16" id="KW-1185">Reference proteome</keyword>
<evidence type="ECO:0000256" key="2">
    <source>
        <dbReference type="ARBA" id="ARBA00004274"/>
    </source>
</evidence>
<feature type="transmembrane region" description="Helical" evidence="14">
    <location>
        <begin position="36"/>
        <end position="58"/>
    </location>
</feature>
<evidence type="ECO:0000256" key="7">
    <source>
        <dbReference type="ARBA" id="ARBA00022968"/>
    </source>
</evidence>
<comment type="similarity">
    <text evidence="3">Belongs to the sarcoglycan beta/delta/gamma/zeta family.</text>
</comment>
<dbReference type="GO" id="GO:0016012">
    <property type="term" value="C:sarcoglycan complex"/>
    <property type="evidence" value="ECO:0007669"/>
    <property type="project" value="InterPro"/>
</dbReference>
<dbReference type="GO" id="GO:0042383">
    <property type="term" value="C:sarcolemma"/>
    <property type="evidence" value="ECO:0007669"/>
    <property type="project" value="UniProtKB-SubCell"/>
</dbReference>
<keyword evidence="4" id="KW-1003">Cell membrane</keyword>
<keyword evidence="7" id="KW-0735">Signal-anchor</keyword>
<dbReference type="PANTHER" id="PTHR12939:SF10">
    <property type="entry name" value="EG:4F1.1 PROTEIN"/>
    <property type="match status" value="1"/>
</dbReference>
<evidence type="ECO:0000256" key="4">
    <source>
        <dbReference type="ARBA" id="ARBA00022475"/>
    </source>
</evidence>
<keyword evidence="12" id="KW-0206">Cytoskeleton</keyword>
<dbReference type="PANTHER" id="PTHR12939">
    <property type="entry name" value="SARCOGLYCAN"/>
    <property type="match status" value="1"/>
</dbReference>
<dbReference type="GO" id="GO:0005856">
    <property type="term" value="C:cytoskeleton"/>
    <property type="evidence" value="ECO:0007669"/>
    <property type="project" value="UniProtKB-SubCell"/>
</dbReference>
<keyword evidence="10" id="KW-1015">Disulfide bond</keyword>
<organism evidence="15 16">
    <name type="scientific">Plakobranchus ocellatus</name>
    <dbReference type="NCBI Taxonomy" id="259542"/>
    <lineage>
        <taxon>Eukaryota</taxon>
        <taxon>Metazoa</taxon>
        <taxon>Spiralia</taxon>
        <taxon>Lophotrochozoa</taxon>
        <taxon>Mollusca</taxon>
        <taxon>Gastropoda</taxon>
        <taxon>Heterobranchia</taxon>
        <taxon>Euthyneura</taxon>
        <taxon>Panpulmonata</taxon>
        <taxon>Sacoglossa</taxon>
        <taxon>Placobranchoidea</taxon>
        <taxon>Plakobranchidae</taxon>
        <taxon>Plakobranchus</taxon>
    </lineage>
</organism>
<evidence type="ECO:0000256" key="12">
    <source>
        <dbReference type="ARBA" id="ARBA00023212"/>
    </source>
</evidence>
<evidence type="ECO:0000256" key="6">
    <source>
        <dbReference type="ARBA" id="ARBA00022692"/>
    </source>
</evidence>
<evidence type="ECO:0000256" key="3">
    <source>
        <dbReference type="ARBA" id="ARBA00007574"/>
    </source>
</evidence>
<evidence type="ECO:0000256" key="10">
    <source>
        <dbReference type="ARBA" id="ARBA00023157"/>
    </source>
</evidence>
<sequence length="191" mass="21096">MEDTDQRMSGMFDLDPGPPPAPPQPVGIYGWRKRCLYASVLVLLISVVLNLALTIWILRVLNFPLDGMGTLQVNPSGFSLRGEAEFLKTVYVEKLQSEREKPLYILSDNKVQLTTSDKNGTENSQFVIDENSIEATCDIFHVKDLNNKTQMLLNGSKVTLGFPDVGFPGSLTIKDSVKVPSVFGHDGKPLV</sequence>
<evidence type="ECO:0000256" key="14">
    <source>
        <dbReference type="SAM" id="Phobius"/>
    </source>
</evidence>
<dbReference type="InterPro" id="IPR039972">
    <property type="entry name" value="Sarcoglycan_gamma/delta/zeta"/>
</dbReference>
<gene>
    <name evidence="15" type="ORF">PoB_005731000</name>
</gene>
<evidence type="ECO:0000256" key="11">
    <source>
        <dbReference type="ARBA" id="ARBA00023180"/>
    </source>
</evidence>
<dbReference type="EMBL" id="BLXT01006265">
    <property type="protein sequence ID" value="GFO30805.1"/>
    <property type="molecule type" value="Genomic_DNA"/>
</dbReference>
<comment type="subcellular location">
    <subcellularLocation>
        <location evidence="2">Cell membrane</location>
        <location evidence="2">Sarcolemma</location>
        <topology evidence="2">Single-pass type II membrane protein</topology>
    </subcellularLocation>
    <subcellularLocation>
        <location evidence="1">Cytoplasm</location>
        <location evidence="1">Cytoskeleton</location>
    </subcellularLocation>
</comment>
<keyword evidence="6 14" id="KW-0812">Transmembrane</keyword>
<comment type="caution">
    <text evidence="15">The sequence shown here is derived from an EMBL/GenBank/DDBJ whole genome shotgun (WGS) entry which is preliminary data.</text>
</comment>
<name>A0AAV4CDF9_9GAST</name>
<keyword evidence="11" id="KW-0325">Glycoprotein</keyword>
<protein>
    <submittedName>
        <fullName evidence="15">Zeta-sarcoglycan</fullName>
    </submittedName>
</protein>
<reference evidence="15 16" key="1">
    <citation type="journal article" date="2021" name="Elife">
        <title>Chloroplast acquisition without the gene transfer in kleptoplastic sea slugs, Plakobranchus ocellatus.</title>
        <authorList>
            <person name="Maeda T."/>
            <person name="Takahashi S."/>
            <person name="Yoshida T."/>
            <person name="Shimamura S."/>
            <person name="Takaki Y."/>
            <person name="Nagai Y."/>
            <person name="Toyoda A."/>
            <person name="Suzuki Y."/>
            <person name="Arimoto A."/>
            <person name="Ishii H."/>
            <person name="Satoh N."/>
            <person name="Nishiyama T."/>
            <person name="Hasebe M."/>
            <person name="Maruyama T."/>
            <person name="Minagawa J."/>
            <person name="Obokata J."/>
            <person name="Shigenobu S."/>
        </authorList>
    </citation>
    <scope>NUCLEOTIDE SEQUENCE [LARGE SCALE GENOMIC DNA]</scope>
</reference>
<dbReference type="AlphaFoldDB" id="A0AAV4CDF9"/>
<evidence type="ECO:0000256" key="13">
    <source>
        <dbReference type="SAM" id="MobiDB-lite"/>
    </source>
</evidence>
<keyword evidence="8 14" id="KW-1133">Transmembrane helix</keyword>